<sequence length="90" mass="9969">MTDTQTLDKAYHFLVSHVVETGQAHYSDLANGLGCSTEEGRRLVHDLAEAVPSGIRLNPGTDWIATLTPFSLIPTPFRITVDDQQKWFGI</sequence>
<accession>A0A381VTN4</accession>
<reference evidence="1" key="1">
    <citation type="submission" date="2018-05" db="EMBL/GenBank/DDBJ databases">
        <authorList>
            <person name="Lanie J.A."/>
            <person name="Ng W.-L."/>
            <person name="Kazmierczak K.M."/>
            <person name="Andrzejewski T.M."/>
            <person name="Davidsen T.M."/>
            <person name="Wayne K.J."/>
            <person name="Tettelin H."/>
            <person name="Glass J.I."/>
            <person name="Rusch D."/>
            <person name="Podicherti R."/>
            <person name="Tsui H.-C.T."/>
            <person name="Winkler M.E."/>
        </authorList>
    </citation>
    <scope>NUCLEOTIDE SEQUENCE</scope>
</reference>
<organism evidence="1">
    <name type="scientific">marine metagenome</name>
    <dbReference type="NCBI Taxonomy" id="408172"/>
    <lineage>
        <taxon>unclassified sequences</taxon>
        <taxon>metagenomes</taxon>
        <taxon>ecological metagenomes</taxon>
    </lineage>
</organism>
<proteinExistence type="predicted"/>
<dbReference type="Gene3D" id="3.30.450.410">
    <property type="match status" value="1"/>
</dbReference>
<dbReference type="AlphaFoldDB" id="A0A381VTN4"/>
<dbReference type="InterPro" id="IPR053717">
    <property type="entry name" value="MerB_lyase_sf"/>
</dbReference>
<name>A0A381VTN4_9ZZZZ</name>
<gene>
    <name evidence="1" type="ORF">METZ01_LOCUS95831</name>
</gene>
<evidence type="ECO:0000313" key="1">
    <source>
        <dbReference type="EMBL" id="SVA42977.1"/>
    </source>
</evidence>
<protein>
    <submittedName>
        <fullName evidence="1">Uncharacterized protein</fullName>
    </submittedName>
</protein>
<dbReference type="EMBL" id="UINC01009589">
    <property type="protein sequence ID" value="SVA42977.1"/>
    <property type="molecule type" value="Genomic_DNA"/>
</dbReference>